<proteinExistence type="predicted"/>
<evidence type="ECO:0000313" key="3">
    <source>
        <dbReference type="Proteomes" id="UP001151760"/>
    </source>
</evidence>
<gene>
    <name evidence="2" type="ORF">Tco_0911242</name>
</gene>
<protein>
    <submittedName>
        <fullName evidence="2">Uncharacterized protein</fullName>
    </submittedName>
</protein>
<dbReference type="EMBL" id="BQNB010014667">
    <property type="protein sequence ID" value="GJT30967.1"/>
    <property type="molecule type" value="Genomic_DNA"/>
</dbReference>
<feature type="compositionally biased region" description="Basic and acidic residues" evidence="1">
    <location>
        <begin position="85"/>
        <end position="114"/>
    </location>
</feature>
<feature type="region of interest" description="Disordered" evidence="1">
    <location>
        <begin position="57"/>
        <end position="114"/>
    </location>
</feature>
<evidence type="ECO:0000256" key="1">
    <source>
        <dbReference type="SAM" id="MobiDB-lite"/>
    </source>
</evidence>
<organism evidence="2 3">
    <name type="scientific">Tanacetum coccineum</name>
    <dbReference type="NCBI Taxonomy" id="301880"/>
    <lineage>
        <taxon>Eukaryota</taxon>
        <taxon>Viridiplantae</taxon>
        <taxon>Streptophyta</taxon>
        <taxon>Embryophyta</taxon>
        <taxon>Tracheophyta</taxon>
        <taxon>Spermatophyta</taxon>
        <taxon>Magnoliopsida</taxon>
        <taxon>eudicotyledons</taxon>
        <taxon>Gunneridae</taxon>
        <taxon>Pentapetalae</taxon>
        <taxon>asterids</taxon>
        <taxon>campanulids</taxon>
        <taxon>Asterales</taxon>
        <taxon>Asteraceae</taxon>
        <taxon>Asteroideae</taxon>
        <taxon>Anthemideae</taxon>
        <taxon>Anthemidinae</taxon>
        <taxon>Tanacetum</taxon>
    </lineage>
</organism>
<comment type="caution">
    <text evidence="2">The sequence shown here is derived from an EMBL/GenBank/DDBJ whole genome shotgun (WGS) entry which is preliminary data.</text>
</comment>
<evidence type="ECO:0000313" key="2">
    <source>
        <dbReference type="EMBL" id="GJT30967.1"/>
    </source>
</evidence>
<sequence>MDDLTSEGHDLLSSRVILSEDDFRRGCERPSDLESGFYKDMDKLGPSYTWEIERIDLDGPLEGKSNNEVTNPKDKSGLDASAKLTRAELNKHSEDADLSKDKSGPESSPEFRRS</sequence>
<keyword evidence="3" id="KW-1185">Reference proteome</keyword>
<reference evidence="2" key="2">
    <citation type="submission" date="2022-01" db="EMBL/GenBank/DDBJ databases">
        <authorList>
            <person name="Yamashiro T."/>
            <person name="Shiraishi A."/>
            <person name="Satake H."/>
            <person name="Nakayama K."/>
        </authorList>
    </citation>
    <scope>NUCLEOTIDE SEQUENCE</scope>
</reference>
<name>A0ABQ5CWV0_9ASTR</name>
<reference evidence="2" key="1">
    <citation type="journal article" date="2022" name="Int. J. Mol. Sci.">
        <title>Draft Genome of Tanacetum Coccineum: Genomic Comparison of Closely Related Tanacetum-Family Plants.</title>
        <authorList>
            <person name="Yamashiro T."/>
            <person name="Shiraishi A."/>
            <person name="Nakayama K."/>
            <person name="Satake H."/>
        </authorList>
    </citation>
    <scope>NUCLEOTIDE SEQUENCE</scope>
</reference>
<accession>A0ABQ5CWV0</accession>
<dbReference type="Proteomes" id="UP001151760">
    <property type="component" value="Unassembled WGS sequence"/>
</dbReference>